<evidence type="ECO:0000256" key="1">
    <source>
        <dbReference type="SAM" id="MobiDB-lite"/>
    </source>
</evidence>
<feature type="region of interest" description="Disordered" evidence="1">
    <location>
        <begin position="123"/>
        <end position="164"/>
    </location>
</feature>
<evidence type="ECO:0000313" key="3">
    <source>
        <dbReference type="RefSeq" id="XP_030891685.1"/>
    </source>
</evidence>
<organism evidence="2 3">
    <name type="scientific">Leptonychotes weddellii</name>
    <name type="common">Weddell seal</name>
    <name type="synonym">Otaria weddellii</name>
    <dbReference type="NCBI Taxonomy" id="9713"/>
    <lineage>
        <taxon>Eukaryota</taxon>
        <taxon>Metazoa</taxon>
        <taxon>Chordata</taxon>
        <taxon>Craniata</taxon>
        <taxon>Vertebrata</taxon>
        <taxon>Euteleostomi</taxon>
        <taxon>Mammalia</taxon>
        <taxon>Eutheria</taxon>
        <taxon>Laurasiatheria</taxon>
        <taxon>Carnivora</taxon>
        <taxon>Caniformia</taxon>
        <taxon>Pinnipedia</taxon>
        <taxon>Phocidae</taxon>
        <taxon>Monachinae</taxon>
        <taxon>Lobodontini</taxon>
        <taxon>Leptonychotes</taxon>
    </lineage>
</organism>
<reference evidence="3" key="1">
    <citation type="submission" date="2025-08" db="UniProtKB">
        <authorList>
            <consortium name="RefSeq"/>
        </authorList>
    </citation>
    <scope>IDENTIFICATION</scope>
    <source>
        <tissue evidence="3">Liver</tissue>
    </source>
</reference>
<evidence type="ECO:0000313" key="2">
    <source>
        <dbReference type="Proteomes" id="UP000245341"/>
    </source>
</evidence>
<dbReference type="GeneID" id="115943351"/>
<dbReference type="RefSeq" id="XP_030891685.1">
    <property type="nucleotide sequence ID" value="XM_031035825.1"/>
</dbReference>
<feature type="region of interest" description="Disordered" evidence="1">
    <location>
        <begin position="1"/>
        <end position="62"/>
    </location>
</feature>
<keyword evidence="2" id="KW-1185">Reference proteome</keyword>
<gene>
    <name evidence="3" type="primary">LOC115943351</name>
</gene>
<protein>
    <submittedName>
        <fullName evidence="3">Nuclear body protein SP140-like isoform X3</fullName>
    </submittedName>
</protein>
<dbReference type="Proteomes" id="UP000245341">
    <property type="component" value="Unplaced"/>
</dbReference>
<proteinExistence type="predicted"/>
<dbReference type="AlphaFoldDB" id="A0A7F8RE77"/>
<name>A0A7F8RE77_LEPWE</name>
<sequence length="164" mass="17751">MTNEGELEELPSLPAEEGQEHSNAYWETSDEEEPQEALSSPPTCGRGSCDPEAPQMISEEEPEEVLKQLLCDGEVSGKVETLQMNREEESEELISSLLTYDGQGAELPAYGNQKCSCVMCSSKDVPEGPEASTASSQARDTMDTVDLGNNSSSGKLKRKRSKSA</sequence>
<accession>A0A7F8RE77</accession>
<feature type="compositionally biased region" description="Basic residues" evidence="1">
    <location>
        <begin position="155"/>
        <end position="164"/>
    </location>
</feature>